<evidence type="ECO:0008006" key="3">
    <source>
        <dbReference type="Google" id="ProtNLM"/>
    </source>
</evidence>
<dbReference type="EMBL" id="SIXH01000876">
    <property type="protein sequence ID" value="TBO54463.1"/>
    <property type="molecule type" value="Genomic_DNA"/>
</dbReference>
<evidence type="ECO:0000313" key="1">
    <source>
        <dbReference type="EMBL" id="TBO54463.1"/>
    </source>
</evidence>
<gene>
    <name evidence="1" type="ORF">EYS09_38380</name>
</gene>
<evidence type="ECO:0000313" key="2">
    <source>
        <dbReference type="Proteomes" id="UP000292452"/>
    </source>
</evidence>
<dbReference type="RefSeq" id="WP_131126668.1">
    <property type="nucleotide sequence ID" value="NZ_SIXH01000876.1"/>
</dbReference>
<name>A0A4Q9HIL6_STRKA</name>
<dbReference type="AlphaFoldDB" id="A0A4Q9HIL6"/>
<organism evidence="1 2">
    <name type="scientific">Streptomyces kasugaensis</name>
    <dbReference type="NCBI Taxonomy" id="1946"/>
    <lineage>
        <taxon>Bacteria</taxon>
        <taxon>Bacillati</taxon>
        <taxon>Actinomycetota</taxon>
        <taxon>Actinomycetes</taxon>
        <taxon>Kitasatosporales</taxon>
        <taxon>Streptomycetaceae</taxon>
        <taxon>Streptomyces</taxon>
    </lineage>
</organism>
<protein>
    <recommendedName>
        <fullName evidence="3">Lipoprotein</fullName>
    </recommendedName>
</protein>
<dbReference type="Proteomes" id="UP000292452">
    <property type="component" value="Unassembled WGS sequence"/>
</dbReference>
<accession>A0A4Q9HIL6</accession>
<reference evidence="1 2" key="1">
    <citation type="submission" date="2019-02" db="EMBL/GenBank/DDBJ databases">
        <title>Draft Genome Sequence of Streptomyces sp. AM-2504, identified by 16S rRNA comparative analysis as a Streptomyces Kasugaensis strain.</title>
        <authorList>
            <person name="Napolioni V."/>
            <person name="Giuliodori A.M."/>
            <person name="Spurio R."/>
            <person name="Fabbretti A."/>
        </authorList>
    </citation>
    <scope>NUCLEOTIDE SEQUENCE [LARGE SCALE GENOMIC DNA]</scope>
    <source>
        <strain evidence="1 2">AM-2504</strain>
    </source>
</reference>
<keyword evidence="2" id="KW-1185">Reference proteome</keyword>
<comment type="caution">
    <text evidence="1">The sequence shown here is derived from an EMBL/GenBank/DDBJ whole genome shotgun (WGS) entry which is preliminary data.</text>
</comment>
<proteinExistence type="predicted"/>
<dbReference type="PROSITE" id="PS51257">
    <property type="entry name" value="PROKAR_LIPOPROTEIN"/>
    <property type="match status" value="1"/>
</dbReference>
<sequence>MRSSTATVCVITVLAAWLLAGCAEPHGLRVIGPAISPSIPAGPVYMADDEGRPVKRPDSFALNESTMVSGLHWTDWGGPTAEATGDLRGTWCMPQCTEKPYRVKVTLSGVQRQEAHAYYSRAGVVAPELRGAKAAELGRVSLHTPEF</sequence>